<comment type="caution">
    <text evidence="3">The sequence shown here is derived from an EMBL/GenBank/DDBJ whole genome shotgun (WGS) entry which is preliminary data.</text>
</comment>
<organism evidence="3 4">
    <name type="scientific">Ephemerocybe angulata</name>
    <dbReference type="NCBI Taxonomy" id="980116"/>
    <lineage>
        <taxon>Eukaryota</taxon>
        <taxon>Fungi</taxon>
        <taxon>Dikarya</taxon>
        <taxon>Basidiomycota</taxon>
        <taxon>Agaricomycotina</taxon>
        <taxon>Agaricomycetes</taxon>
        <taxon>Agaricomycetidae</taxon>
        <taxon>Agaricales</taxon>
        <taxon>Agaricineae</taxon>
        <taxon>Psathyrellaceae</taxon>
        <taxon>Ephemerocybe</taxon>
    </lineage>
</organism>
<dbReference type="EMBL" id="JAACJK010000163">
    <property type="protein sequence ID" value="KAF5326512.1"/>
    <property type="molecule type" value="Genomic_DNA"/>
</dbReference>
<evidence type="ECO:0000259" key="2">
    <source>
        <dbReference type="Pfam" id="PF20209"/>
    </source>
</evidence>
<feature type="domain" description="DUF6570" evidence="2">
    <location>
        <begin position="531"/>
        <end position="672"/>
    </location>
</feature>
<keyword evidence="4" id="KW-1185">Reference proteome</keyword>
<reference evidence="3 4" key="1">
    <citation type="journal article" date="2020" name="ISME J.">
        <title>Uncovering the hidden diversity of litter-decomposition mechanisms in mushroom-forming fungi.</title>
        <authorList>
            <person name="Floudas D."/>
            <person name="Bentzer J."/>
            <person name="Ahren D."/>
            <person name="Johansson T."/>
            <person name="Persson P."/>
            <person name="Tunlid A."/>
        </authorList>
    </citation>
    <scope>NUCLEOTIDE SEQUENCE [LARGE SCALE GENOMIC DNA]</scope>
    <source>
        <strain evidence="3 4">CBS 175.51</strain>
    </source>
</reference>
<name>A0A8H5BQK0_9AGAR</name>
<dbReference type="OrthoDB" id="3235800at2759"/>
<dbReference type="Proteomes" id="UP000541558">
    <property type="component" value="Unassembled WGS sequence"/>
</dbReference>
<dbReference type="AlphaFoldDB" id="A0A8H5BQK0"/>
<evidence type="ECO:0000256" key="1">
    <source>
        <dbReference type="SAM" id="MobiDB-lite"/>
    </source>
</evidence>
<dbReference type="Pfam" id="PF20209">
    <property type="entry name" value="DUF6570"/>
    <property type="match status" value="1"/>
</dbReference>
<accession>A0A8H5BQK0</accession>
<feature type="region of interest" description="Disordered" evidence="1">
    <location>
        <begin position="83"/>
        <end position="105"/>
    </location>
</feature>
<sequence>MPVLVNGTPAEAIYDPELPQSTICDTFSEAYSRTPDGSCYPELTMIADFTSWLGLATTRPPLAVHPMSMTFSNTSVDLVSPSSIAPPIAPPPQTGTSFVSPSDSLPPSPAPTVPYDLPTLFLPSAILHHIPPVFSTTFSEIHAVLYDHNIKFPLVSSIETCRDLAIRHLVHGACALQPQSPPACQAIRGSHQFPLEVSTAVVDLCINSKMCIDHLELVVRALRFTDAVASSTQTAARRKHATRVLQQYLKYLSTRPLNVPRNPDEILDSLDREAFKKRHLQEVASMHGICFVYQTNTDKLRSEIADHICRGECVLGDGNIGCEHVVALYNSGTGIPVQDDIRISIFGAVTKVGSVHPIRRVLGANKIPYTSSETLQELRKKVGKHTTMLREANRARGGRCVYTSTQIMQQVSSAKEQWPQLIHERNKDQFVARFRQMMSTASLKTFTCTSCAADHLVESHCELVLPSEDSVFTKVMQHPAFTPDNPTFPHPLPDPLAHTVSYAFLHPSGLRVNGTDIALSLCRDCANHLRRRKLPPLALANQTYLGEVPDELKDLTVVEEAMISRSRAKCWIIRLKEINHTLDVSNTQRGMKGHVIVFPQRPSEIARILPPPIEDVITPICVIFIGSKPPSQEWLREKAKPLLVRKEKVQNALVWLKAHNPLYRNIKINHNLLGQLDAEHLLPFNIQHILPSTESDTATSRYDAAEVEVL</sequence>
<protein>
    <recommendedName>
        <fullName evidence="2">DUF6570 domain-containing protein</fullName>
    </recommendedName>
</protein>
<gene>
    <name evidence="3" type="ORF">D9611_000715</name>
</gene>
<proteinExistence type="predicted"/>
<dbReference type="InterPro" id="IPR046700">
    <property type="entry name" value="DUF6570"/>
</dbReference>
<evidence type="ECO:0000313" key="4">
    <source>
        <dbReference type="Proteomes" id="UP000541558"/>
    </source>
</evidence>
<evidence type="ECO:0000313" key="3">
    <source>
        <dbReference type="EMBL" id="KAF5326512.1"/>
    </source>
</evidence>